<reference evidence="2 3" key="1">
    <citation type="journal article" date="2016" name="Nat. Commun.">
        <title>Thousands of microbial genomes shed light on interconnected biogeochemical processes in an aquifer system.</title>
        <authorList>
            <person name="Anantharaman K."/>
            <person name="Brown C.T."/>
            <person name="Hug L.A."/>
            <person name="Sharon I."/>
            <person name="Castelle C.J."/>
            <person name="Probst A.J."/>
            <person name="Thomas B.C."/>
            <person name="Singh A."/>
            <person name="Wilkins M.J."/>
            <person name="Karaoz U."/>
            <person name="Brodie E.L."/>
            <person name="Williams K.H."/>
            <person name="Hubbard S.S."/>
            <person name="Banfield J.F."/>
        </authorList>
    </citation>
    <scope>NUCLEOTIDE SEQUENCE [LARGE SCALE GENOMIC DNA]</scope>
</reference>
<evidence type="ECO:0000313" key="3">
    <source>
        <dbReference type="Proteomes" id="UP000176377"/>
    </source>
</evidence>
<evidence type="ECO:0000313" key="2">
    <source>
        <dbReference type="EMBL" id="OGG60606.1"/>
    </source>
</evidence>
<gene>
    <name evidence="2" type="ORF">A2765_03445</name>
</gene>
<dbReference type="Proteomes" id="UP000176377">
    <property type="component" value="Unassembled WGS sequence"/>
</dbReference>
<name>A0A1F6DGV8_9BACT</name>
<dbReference type="EMBL" id="MFLA01000004">
    <property type="protein sequence ID" value="OGG60606.1"/>
    <property type="molecule type" value="Genomic_DNA"/>
</dbReference>
<sequence length="117" mass="12046">MHDHGDTSGDHGDHAGHESGDHGDKGGGSINVDQHQHQSQQTSVKAGGGFGGLAIVVVGGMASSRASGCSTCYAETRRKKRATLPDIKNGNSGADRPPHGCPPGEEPNKYSVCEPMD</sequence>
<accession>A0A1F6DGV8</accession>
<feature type="region of interest" description="Disordered" evidence="1">
    <location>
        <begin position="1"/>
        <end position="48"/>
    </location>
</feature>
<organism evidence="2 3">
    <name type="scientific">Candidatus Kaiserbacteria bacterium RIFCSPHIGHO2_01_FULL_56_24</name>
    <dbReference type="NCBI Taxonomy" id="1798487"/>
    <lineage>
        <taxon>Bacteria</taxon>
        <taxon>Candidatus Kaiseribacteriota</taxon>
    </lineage>
</organism>
<feature type="region of interest" description="Disordered" evidence="1">
    <location>
        <begin position="78"/>
        <end position="117"/>
    </location>
</feature>
<feature type="compositionally biased region" description="Basic and acidic residues" evidence="1">
    <location>
        <begin position="1"/>
        <end position="25"/>
    </location>
</feature>
<protein>
    <submittedName>
        <fullName evidence="2">Uncharacterized protein</fullName>
    </submittedName>
</protein>
<dbReference type="AlphaFoldDB" id="A0A1F6DGV8"/>
<proteinExistence type="predicted"/>
<evidence type="ECO:0000256" key="1">
    <source>
        <dbReference type="SAM" id="MobiDB-lite"/>
    </source>
</evidence>
<comment type="caution">
    <text evidence="2">The sequence shown here is derived from an EMBL/GenBank/DDBJ whole genome shotgun (WGS) entry which is preliminary data.</text>
</comment>
<feature type="compositionally biased region" description="Polar residues" evidence="1">
    <location>
        <begin position="31"/>
        <end position="44"/>
    </location>
</feature>